<organism evidence="4 5">
    <name type="scientific">Babesia microti (strain RI)</name>
    <dbReference type="NCBI Taxonomy" id="1133968"/>
    <lineage>
        <taxon>Eukaryota</taxon>
        <taxon>Sar</taxon>
        <taxon>Alveolata</taxon>
        <taxon>Apicomplexa</taxon>
        <taxon>Aconoidasida</taxon>
        <taxon>Piroplasmida</taxon>
        <taxon>Babesiidae</taxon>
        <taxon>Babesia</taxon>
    </lineage>
</organism>
<dbReference type="EMBL" id="FO082872">
    <property type="protein sequence ID" value="SJK86112.1"/>
    <property type="molecule type" value="Genomic_DNA"/>
</dbReference>
<reference evidence="4 5" key="3">
    <citation type="journal article" date="2016" name="Sci. Rep.">
        <title>Genome-wide diversity and gene expression profiling of Babesia microti isolates identify polymorphic genes that mediate host-pathogen interactions.</title>
        <authorList>
            <person name="Silva J.C."/>
            <person name="Cornillot E."/>
            <person name="McCracken C."/>
            <person name="Usmani-Brown S."/>
            <person name="Dwivedi A."/>
            <person name="Ifeonu O.O."/>
            <person name="Crabtree J."/>
            <person name="Gotia H.T."/>
            <person name="Virji A.Z."/>
            <person name="Reynes C."/>
            <person name="Colinge J."/>
            <person name="Kumar V."/>
            <person name="Lawres L."/>
            <person name="Pazzi J.E."/>
            <person name="Pablo J.V."/>
            <person name="Hung C."/>
            <person name="Brancato J."/>
            <person name="Kumari P."/>
            <person name="Orvis J."/>
            <person name="Tretina K."/>
            <person name="Chibucos M."/>
            <person name="Ott S."/>
            <person name="Sadzewicz L."/>
            <person name="Sengamalay N."/>
            <person name="Shetty A.C."/>
            <person name="Su Q."/>
            <person name="Tallon L."/>
            <person name="Fraser C.M."/>
            <person name="Frutos R."/>
            <person name="Molina D.M."/>
            <person name="Krause P.J."/>
            <person name="Ben Mamoun C."/>
        </authorList>
    </citation>
    <scope>NUCLEOTIDE SEQUENCE [LARGE SCALE GENOMIC DNA]</scope>
    <source>
        <strain evidence="4 5">RI</strain>
    </source>
</reference>
<dbReference type="GO" id="GO:0033178">
    <property type="term" value="C:proton-transporting two-sector ATPase complex, catalytic domain"/>
    <property type="evidence" value="ECO:0007669"/>
    <property type="project" value="InterPro"/>
</dbReference>
<evidence type="ECO:0000313" key="4">
    <source>
        <dbReference type="EMBL" id="SJK86112.1"/>
    </source>
</evidence>
<dbReference type="SUPFAM" id="SSF160527">
    <property type="entry name" value="V-type ATPase subunit E-like"/>
    <property type="match status" value="1"/>
</dbReference>
<evidence type="ECO:0000256" key="3">
    <source>
        <dbReference type="ARBA" id="ARBA00023065"/>
    </source>
</evidence>
<dbReference type="Pfam" id="PF01991">
    <property type="entry name" value="vATP-synt_E"/>
    <property type="match status" value="1"/>
</dbReference>
<dbReference type="Gene3D" id="3.30.2320.30">
    <property type="entry name" value="ATP synthase, E subunit, C-terminal"/>
    <property type="match status" value="1"/>
</dbReference>
<keyword evidence="5" id="KW-1185">Reference proteome</keyword>
<dbReference type="InterPro" id="IPR002842">
    <property type="entry name" value="ATPase_V1_Esu"/>
</dbReference>
<dbReference type="OrthoDB" id="10263003at2759"/>
<keyword evidence="3" id="KW-0406">Ion transport</keyword>
<evidence type="ECO:0000256" key="1">
    <source>
        <dbReference type="ARBA" id="ARBA00005901"/>
    </source>
</evidence>
<keyword evidence="2" id="KW-0813">Transport</keyword>
<proteinExistence type="inferred from homology"/>
<reference evidence="4 5" key="1">
    <citation type="journal article" date="2012" name="Nucleic Acids Res.">
        <title>Sequencing of the smallest Apicomplexan genome from the human pathogen Babesia microti.</title>
        <authorList>
            <person name="Cornillot E."/>
            <person name="Hadj-Kaddour K."/>
            <person name="Dassouli A."/>
            <person name="Noel B."/>
            <person name="Ranwez V."/>
            <person name="Vacherie B."/>
            <person name="Augagneur Y."/>
            <person name="Bres V."/>
            <person name="Duclos A."/>
            <person name="Randazzo S."/>
            <person name="Carcy B."/>
            <person name="Debierre-Grockiego F."/>
            <person name="Delbecq S."/>
            <person name="Moubri-Menage K."/>
            <person name="Shams-Eldin H."/>
            <person name="Usmani-Brown S."/>
            <person name="Bringaud F."/>
            <person name="Wincker P."/>
            <person name="Vivares C.P."/>
            <person name="Schwarz R.T."/>
            <person name="Schetters T.P."/>
            <person name="Krause P.J."/>
            <person name="Gorenflot A."/>
            <person name="Berry V."/>
            <person name="Barbe V."/>
            <person name="Ben Mamoun C."/>
        </authorList>
    </citation>
    <scope>NUCLEOTIDE SEQUENCE [LARGE SCALE GENOMIC DNA]</scope>
    <source>
        <strain evidence="4 5">RI</strain>
    </source>
</reference>
<evidence type="ECO:0000313" key="5">
    <source>
        <dbReference type="Proteomes" id="UP000002899"/>
    </source>
</evidence>
<sequence length="231" mass="26290">MALDDVEAQNQIRQMVNFILNEAKDKSEEIESKAMEEFNIKKLTIIHKLKEEARQKNIKKLKQEETKSLLEKTEILHKLRLDSIKVKNNILMEIQEAAGMKLDKLHEDKEKYKSLIIDLIVEACILLATPEVWVFCKARDKQVVLESIDPAIKKYEKLIKSNPNNPQQIKITLNPKDIEAATSKGSICYGGVMITSVDGSLICNNTLRTRLESIVNRGTPILSSKLYGESL</sequence>
<dbReference type="VEuPathDB" id="PiroplasmaDB:BMR1_02g03511"/>
<dbReference type="AlphaFoldDB" id="A0A1R4AAT3"/>
<dbReference type="PANTHER" id="PTHR45715">
    <property type="entry name" value="ATPASE H+-TRANSPORTING V1 SUBUNIT E1A-RELATED"/>
    <property type="match status" value="1"/>
</dbReference>
<dbReference type="RefSeq" id="XP_021338308.1">
    <property type="nucleotide sequence ID" value="XM_021481697.1"/>
</dbReference>
<evidence type="ECO:0000256" key="2">
    <source>
        <dbReference type="ARBA" id="ARBA00022448"/>
    </source>
</evidence>
<dbReference type="GeneID" id="33043665"/>
<reference evidence="4 5" key="2">
    <citation type="journal article" date="2013" name="PLoS ONE">
        <title>Whole genome mapping and re-organization of the nuclear and mitochondrial genomes of Babesia microti isolates.</title>
        <authorList>
            <person name="Cornillot E."/>
            <person name="Dassouli A."/>
            <person name="Garg A."/>
            <person name="Pachikara N."/>
            <person name="Randazzo S."/>
            <person name="Depoix D."/>
            <person name="Carcy B."/>
            <person name="Delbecq S."/>
            <person name="Frutos R."/>
            <person name="Silva J.C."/>
            <person name="Sutton R."/>
            <person name="Krause P.J."/>
            <person name="Mamoun C.B."/>
        </authorList>
    </citation>
    <scope>NUCLEOTIDE SEQUENCE [LARGE SCALE GENOMIC DNA]</scope>
    <source>
        <strain evidence="4 5">RI</strain>
    </source>
</reference>
<dbReference type="InterPro" id="IPR038495">
    <property type="entry name" value="ATPase_E_C"/>
</dbReference>
<dbReference type="Proteomes" id="UP000002899">
    <property type="component" value="Chromosome II"/>
</dbReference>
<protein>
    <submittedName>
        <fullName evidence="4">ATP synthase (E/31 kDa) subunit</fullName>
    </submittedName>
</protein>
<dbReference type="GO" id="GO:0046961">
    <property type="term" value="F:proton-transporting ATPase activity, rotational mechanism"/>
    <property type="evidence" value="ECO:0007669"/>
    <property type="project" value="InterPro"/>
</dbReference>
<dbReference type="Gene3D" id="6.10.250.1620">
    <property type="match status" value="1"/>
</dbReference>
<name>A0A1R4AAT3_BABMR</name>
<gene>
    <name evidence="4" type="ORF">BMR1_02g03511</name>
</gene>
<dbReference type="KEGG" id="bmic:BMR1_02g03511"/>
<comment type="similarity">
    <text evidence="1">Belongs to the V-ATPase E subunit family.</text>
</comment>
<accession>A0A1R4AAT3</accession>